<feature type="non-terminal residue" evidence="1">
    <location>
        <position position="1"/>
    </location>
</feature>
<dbReference type="AlphaFoldDB" id="A0A0F8WWB9"/>
<reference evidence="1" key="1">
    <citation type="journal article" date="2015" name="Nature">
        <title>Complex archaea that bridge the gap between prokaryotes and eukaryotes.</title>
        <authorList>
            <person name="Spang A."/>
            <person name="Saw J.H."/>
            <person name="Jorgensen S.L."/>
            <person name="Zaremba-Niedzwiedzka K."/>
            <person name="Martijn J."/>
            <person name="Lind A.E."/>
            <person name="van Eijk R."/>
            <person name="Schleper C."/>
            <person name="Guy L."/>
            <person name="Ettema T.J."/>
        </authorList>
    </citation>
    <scope>NUCLEOTIDE SEQUENCE</scope>
</reference>
<sequence>LREHQKDDQRYSRHLILLLLQTVSLCPQIASHQFRITPNQLEYSTFTVRYLYRELVAMAARNPQPFCLTHGQRKNLLNVK</sequence>
<gene>
    <name evidence="1" type="ORF">LCGC14_3017020</name>
</gene>
<proteinExistence type="predicted"/>
<organism evidence="1">
    <name type="scientific">marine sediment metagenome</name>
    <dbReference type="NCBI Taxonomy" id="412755"/>
    <lineage>
        <taxon>unclassified sequences</taxon>
        <taxon>metagenomes</taxon>
        <taxon>ecological metagenomes</taxon>
    </lineage>
</organism>
<comment type="caution">
    <text evidence="1">The sequence shown here is derived from an EMBL/GenBank/DDBJ whole genome shotgun (WGS) entry which is preliminary data.</text>
</comment>
<evidence type="ECO:0000313" key="1">
    <source>
        <dbReference type="EMBL" id="KKK61172.1"/>
    </source>
</evidence>
<name>A0A0F8WWB9_9ZZZZ</name>
<accession>A0A0F8WWB9</accession>
<protein>
    <submittedName>
        <fullName evidence="1">Uncharacterized protein</fullName>
    </submittedName>
</protein>
<dbReference type="EMBL" id="LAZR01062611">
    <property type="protein sequence ID" value="KKK61172.1"/>
    <property type="molecule type" value="Genomic_DNA"/>
</dbReference>